<evidence type="ECO:0000313" key="5">
    <source>
        <dbReference type="Proteomes" id="UP001219355"/>
    </source>
</evidence>
<dbReference type="InterPro" id="IPR010439">
    <property type="entry name" value="MUN_dom"/>
</dbReference>
<dbReference type="Gene3D" id="1.20.58.1100">
    <property type="match status" value="1"/>
</dbReference>
<accession>A0AAF0DJH9</accession>
<dbReference type="CDD" id="cd04043">
    <property type="entry name" value="C2_Munc13_fungal"/>
    <property type="match status" value="1"/>
</dbReference>
<protein>
    <recommendedName>
        <fullName evidence="6">C2 domain protein</fullName>
    </recommendedName>
</protein>
<organism evidence="4 5">
    <name type="scientific">Emydomyces testavorans</name>
    <dbReference type="NCBI Taxonomy" id="2070801"/>
    <lineage>
        <taxon>Eukaryota</taxon>
        <taxon>Fungi</taxon>
        <taxon>Dikarya</taxon>
        <taxon>Ascomycota</taxon>
        <taxon>Pezizomycotina</taxon>
        <taxon>Eurotiomycetes</taxon>
        <taxon>Eurotiomycetidae</taxon>
        <taxon>Onygenales</taxon>
        <taxon>Nannizziopsiaceae</taxon>
        <taxon>Emydomyces</taxon>
    </lineage>
</organism>
<keyword evidence="5" id="KW-1185">Reference proteome</keyword>
<evidence type="ECO:0008006" key="6">
    <source>
        <dbReference type="Google" id="ProtNLM"/>
    </source>
</evidence>
<gene>
    <name evidence="4" type="ORF">PRK78_005361</name>
</gene>
<dbReference type="InterPro" id="IPR052811">
    <property type="entry name" value="Glucose_resp_signaling"/>
</dbReference>
<dbReference type="PROSITE" id="PS51259">
    <property type="entry name" value="MHD2"/>
    <property type="match status" value="1"/>
</dbReference>
<feature type="domain" description="C2" evidence="1">
    <location>
        <begin position="893"/>
        <end position="1010"/>
    </location>
</feature>
<sequence>MSTSSTNSYRISRRLNSYASQDLRTHSRNISLARRRPINHNEAYTYALRVAFLSYLLQPRLRRPQSLPPKPHVHRSSTTFHDLMKDFSLVRDSKSTRFPHGFVAELEKRLTGVLIGRERRKEYQDATVKRTFAVFLNALKEQSFKKRMEKDRRVEDLVLIFFSNATKELSKGKTPEDISWKLMVDRHVALFVRLITFILKDHDWLREKPELATRLSTLETKLLAHDQDLAEASQPDGIGTATEVVPLSYDIKDMPLVQVVAKIFGLRESQVQSDINKNKHAWTTKEALKDLKTYQTHLNLPTGKTLSRADFDHEEAYEVWKKAEGPDLSQMMLAIIQSSPELAKSTTGAGLPQFNDSHFEMSPTSDRSSYVLSQPVDISSLSMFDASEEQQLDTGDLYTYIPPDPRSYYRFILAQAITHDLQDRLLEPSEPTAEIPAMKLLSKKSTELLNELGLRWRIPTFSRAALFLDVIGSKYVDQEIDLDTLDSAFIFVKEPPVEKKKRASFVAPVFYDRNKWTRADICTMQRNLSALHNALLRQLYETLMHCYDNKVPSLGPVMYVLENHVESDPNFSLNSEDKEQFQTYASNGLVEKAKEVYQENLNKEIPPDQEAWEFYHIIQLNKAIMKLCQRIQKRYKKNPEIMGVNPLTVLVNCVLPMFAEDAQDMVTRIIQQSKDRNEEIEIQDGFDLYKELSEMRRVYAEAIPGDPFPMPIETLLAEFVWRWIQLTDEKIVGWVEQAVKHDNFRVRTESPDDIPTEEQRHSISVVDIFRSFNQVVNQIVELNWDDDVGYAKFLTAISKSIGDGLARYCEILEQSFIKEMDRPTPEQEAAARQTKQEKWMQMAKDAWSSKEKVEPFHFFPESFVKLNNIEYALQQLDKLETDINIDACAEVLAKNAPPVSKKQRKVTNYVFTVKIVEAEDLKGCDMDGLSDPYVVLTDEYQKRIYKTRIIYNNLNPRWDDTVDIMTKTPLNIIATLWDWDTVGDHDYVGRTSLKLHPAHFSDFAPREYWLDLDTQGRLLLRVSMEGERDDIQFYFGKTFRTLKRTEREMTRKTTEKLSAYINHCLSRRALKALLSRGISMSTVSSYFNRNRTHTNQAPTMAEIEGALLPLFTYFDDNFSIMNQTLTADAMRTVMARLWKEVLVTVESLLVPPLSDKPSNQRPLTQQEADIVSRWLTLLLNFFNAVDEETGEANGVPMDILKSPKYHEIQTLFFFYFEPTEHLIRTSERMANATAARQQANRNRLSVTSASLSALAGIPSSRRGKSIMFKRNLGTMKKAKEEKWREAQAEPNDDMILRILRMRPEAAGYLRDRSRQKERLATAAAADLIVKQSLMASGGGRMSGMLSRG</sequence>
<dbReference type="PANTHER" id="PTHR47263:SF1">
    <property type="entry name" value="C2 DOMAIN PROTEIN (AFU_ORTHOLOGUE AFUA_7G02350)"/>
    <property type="match status" value="1"/>
</dbReference>
<dbReference type="PROSITE" id="PS51258">
    <property type="entry name" value="MHD1"/>
    <property type="match status" value="1"/>
</dbReference>
<feature type="domain" description="MHD2" evidence="3">
    <location>
        <begin position="1104"/>
        <end position="1226"/>
    </location>
</feature>
<name>A0AAF0DJH9_9EURO</name>
<dbReference type="EMBL" id="CP120629">
    <property type="protein sequence ID" value="WEW59880.1"/>
    <property type="molecule type" value="Genomic_DNA"/>
</dbReference>
<dbReference type="SUPFAM" id="SSF49562">
    <property type="entry name" value="C2 domain (Calcium/lipid-binding domain, CaLB)"/>
    <property type="match status" value="1"/>
</dbReference>
<dbReference type="Gene3D" id="1.10.357.50">
    <property type="match status" value="1"/>
</dbReference>
<dbReference type="InterPro" id="IPR035892">
    <property type="entry name" value="C2_domain_sf"/>
</dbReference>
<evidence type="ECO:0000313" key="4">
    <source>
        <dbReference type="EMBL" id="WEW59880.1"/>
    </source>
</evidence>
<evidence type="ECO:0000259" key="2">
    <source>
        <dbReference type="PROSITE" id="PS51258"/>
    </source>
</evidence>
<feature type="domain" description="MHD1" evidence="2">
    <location>
        <begin position="686"/>
        <end position="812"/>
    </location>
</feature>
<dbReference type="InterPro" id="IPR014770">
    <property type="entry name" value="Munc13_1"/>
</dbReference>
<evidence type="ECO:0000259" key="1">
    <source>
        <dbReference type="PROSITE" id="PS50004"/>
    </source>
</evidence>
<dbReference type="Pfam" id="PF06292">
    <property type="entry name" value="MUN"/>
    <property type="match status" value="1"/>
</dbReference>
<proteinExistence type="predicted"/>
<dbReference type="PROSITE" id="PS50004">
    <property type="entry name" value="C2"/>
    <property type="match status" value="1"/>
</dbReference>
<dbReference type="SMART" id="SM00239">
    <property type="entry name" value="C2"/>
    <property type="match status" value="1"/>
</dbReference>
<dbReference type="InterPro" id="IPR014772">
    <property type="entry name" value="Munc13_dom-2"/>
</dbReference>
<reference evidence="4" key="1">
    <citation type="submission" date="2023-03" db="EMBL/GenBank/DDBJ databases">
        <title>Emydomyces testavorans Genome Sequence.</title>
        <authorList>
            <person name="Hoyer L."/>
        </authorList>
    </citation>
    <scope>NUCLEOTIDE SEQUENCE</scope>
    <source>
        <strain evidence="4">16-2883</strain>
    </source>
</reference>
<evidence type="ECO:0000259" key="3">
    <source>
        <dbReference type="PROSITE" id="PS51259"/>
    </source>
</evidence>
<dbReference type="InterPro" id="IPR000008">
    <property type="entry name" value="C2_dom"/>
</dbReference>
<dbReference type="PANTHER" id="PTHR47263">
    <property type="entry name" value="ADENYLATE CYCLASE ACTIVATION PROTEIN GIT1"/>
    <property type="match status" value="1"/>
</dbReference>
<dbReference type="Proteomes" id="UP001219355">
    <property type="component" value="Chromosome 3"/>
</dbReference>
<dbReference type="Gene3D" id="2.60.40.150">
    <property type="entry name" value="C2 domain"/>
    <property type="match status" value="1"/>
</dbReference>
<dbReference type="Pfam" id="PF00168">
    <property type="entry name" value="C2"/>
    <property type="match status" value="1"/>
</dbReference>